<sequence>MPIPPLPPSHDLVRLIRPTQEETEFALLEHLKRKPTVWSYQRARALSSFAFTRDAPLSALKAACDAARMPGAGRASNWEVVQLVHAAGAGRIVQCHGMDDGRLRVRRDLDLRVAADFYFVEGGKVAVFWLQPRRSYALTDTQLGMFGALLRLALLRGDFAGADVEVLDLAGPDGEPRNPRTLRLADLPTVDEGMVTDGIQRVVEAYDAIKKMDIDWDALRRRGGKGDAPPPAPPPSLF</sequence>
<accession>A0ABM7XXP3</accession>
<name>A0ABM7XXP3_9PROT</name>
<dbReference type="EMBL" id="AP025637">
    <property type="protein sequence ID" value="BDG70239.1"/>
    <property type="molecule type" value="Genomic_DNA"/>
</dbReference>
<organism evidence="1 2">
    <name type="scientific">Roseomonas fluvialis</name>
    <dbReference type="NCBI Taxonomy" id="1750527"/>
    <lineage>
        <taxon>Bacteria</taxon>
        <taxon>Pseudomonadati</taxon>
        <taxon>Pseudomonadota</taxon>
        <taxon>Alphaproteobacteria</taxon>
        <taxon>Acetobacterales</taxon>
        <taxon>Roseomonadaceae</taxon>
        <taxon>Roseomonas</taxon>
    </lineage>
</organism>
<keyword evidence="2" id="KW-1185">Reference proteome</keyword>
<reference evidence="1 2" key="1">
    <citation type="journal article" date="2016" name="Microbes Environ.">
        <title>Phylogenetically diverse aerobic anoxygenic phototrophic bacteria isolated from epilithic biofilms in Tama river, Japan.</title>
        <authorList>
            <person name="Hirose S."/>
            <person name="Matsuura K."/>
            <person name="Haruta S."/>
        </authorList>
    </citation>
    <scope>NUCLEOTIDE SEQUENCE [LARGE SCALE GENOMIC DNA]</scope>
    <source>
        <strain evidence="1 2">S08</strain>
    </source>
</reference>
<evidence type="ECO:0000313" key="1">
    <source>
        <dbReference type="EMBL" id="BDG70239.1"/>
    </source>
</evidence>
<evidence type="ECO:0000313" key="2">
    <source>
        <dbReference type="Proteomes" id="UP000831327"/>
    </source>
</evidence>
<dbReference type="Proteomes" id="UP000831327">
    <property type="component" value="Chromosome"/>
</dbReference>
<protein>
    <submittedName>
        <fullName evidence="1">Uncharacterized protein</fullName>
    </submittedName>
</protein>
<gene>
    <name evidence="1" type="ORF">Rmf_01680</name>
</gene>
<proteinExistence type="predicted"/>